<name>A0A939BUU7_9ACTN</name>
<reference evidence="1" key="1">
    <citation type="submission" date="2021-01" db="EMBL/GenBank/DDBJ databases">
        <title>Novel species in genus Nocardioides.</title>
        <authorList>
            <person name="Zhang G."/>
        </authorList>
    </citation>
    <scope>NUCLEOTIDE SEQUENCE</scope>
    <source>
        <strain evidence="1">Zg-536</strain>
    </source>
</reference>
<organism evidence="1 2">
    <name type="scientific">Nocardioides faecalis</name>
    <dbReference type="NCBI Taxonomy" id="2803858"/>
    <lineage>
        <taxon>Bacteria</taxon>
        <taxon>Bacillati</taxon>
        <taxon>Actinomycetota</taxon>
        <taxon>Actinomycetes</taxon>
        <taxon>Propionibacteriales</taxon>
        <taxon>Nocardioidaceae</taxon>
        <taxon>Nocardioides</taxon>
    </lineage>
</organism>
<accession>A0A939BUU7</accession>
<evidence type="ECO:0000313" key="2">
    <source>
        <dbReference type="Proteomes" id="UP000663791"/>
    </source>
</evidence>
<dbReference type="Proteomes" id="UP000663791">
    <property type="component" value="Unassembled WGS sequence"/>
</dbReference>
<comment type="caution">
    <text evidence="1">The sequence shown here is derived from an EMBL/GenBank/DDBJ whole genome shotgun (WGS) entry which is preliminary data.</text>
</comment>
<sequence>MDCEELAGYAARHMVAQDARWTADLVLSLQESGRSGWLSLVALGVSSRIVYEGGLAVKSDNPHVGAPALAAELDRDYDRTIARSRHGGKFLDDSQRPLPDLKTEILAFYAAHQSEFLGNSVWFARWFESDIGMCLGPGKRVLTSSITGHFRMGLESQIRVSDASQDSFDLAKSQGATLAVLARFAGDEAEPRASMNLSSLGAVTDIDRRADRYLSKRYDPAMDIATKLILLMIEAELNSNRLLTAEATDEHRESAFRARVVSLFHSLRAIDEILTKTPEANAAGSVNLRSLMADPAMRRWLNEKPLRLVRNRCVHYEIRQPILGLDASLPMFGIVEAQSPEDTFDSLNDEAVKAAERLGDAIHHWTS</sequence>
<keyword evidence="2" id="KW-1185">Reference proteome</keyword>
<dbReference type="RefSeq" id="WP_205290176.1">
    <property type="nucleotide sequence ID" value="NZ_CP074406.1"/>
</dbReference>
<evidence type="ECO:0000313" key="1">
    <source>
        <dbReference type="EMBL" id="MBM9458862.1"/>
    </source>
</evidence>
<dbReference type="AlphaFoldDB" id="A0A939BUU7"/>
<protein>
    <submittedName>
        <fullName evidence="1">Uncharacterized protein</fullName>
    </submittedName>
</protein>
<dbReference type="EMBL" id="JAERTX010000003">
    <property type="protein sequence ID" value="MBM9458862.1"/>
    <property type="molecule type" value="Genomic_DNA"/>
</dbReference>
<gene>
    <name evidence="1" type="ORF">JK386_03035</name>
</gene>
<proteinExistence type="predicted"/>